<evidence type="ECO:0000313" key="4">
    <source>
        <dbReference type="Proteomes" id="UP000271937"/>
    </source>
</evidence>
<evidence type="ECO:0000256" key="1">
    <source>
        <dbReference type="SAM" id="MobiDB-lite"/>
    </source>
</evidence>
<sequence length="105" mass="11685">MKNVIMGLVFLAFSGIASAQTDTGDDIQNKQDQIQQQPPRETQRTTERASKLDAVKQQSQSEIDAEKTAKDKGQSKNYTKVNPDKISPQKLDSTKGVQPIKKPRN</sequence>
<dbReference type="AlphaFoldDB" id="A0A3P3WG41"/>
<keyword evidence="4" id="KW-1185">Reference proteome</keyword>
<feature type="compositionally biased region" description="Low complexity" evidence="1">
    <location>
        <begin position="30"/>
        <end position="40"/>
    </location>
</feature>
<organism evidence="3 4">
    <name type="scientific">Flavobacterium macacae</name>
    <dbReference type="NCBI Taxonomy" id="2488993"/>
    <lineage>
        <taxon>Bacteria</taxon>
        <taxon>Pseudomonadati</taxon>
        <taxon>Bacteroidota</taxon>
        <taxon>Flavobacteriia</taxon>
        <taxon>Flavobacteriales</taxon>
        <taxon>Flavobacteriaceae</taxon>
        <taxon>Flavobacterium</taxon>
    </lineage>
</organism>
<accession>A0A3P3WG41</accession>
<dbReference type="EMBL" id="RQVR01000003">
    <property type="protein sequence ID" value="RRJ93367.1"/>
    <property type="molecule type" value="Genomic_DNA"/>
</dbReference>
<feature type="compositionally biased region" description="Basic and acidic residues" evidence="1">
    <location>
        <begin position="41"/>
        <end position="54"/>
    </location>
</feature>
<reference evidence="3 4" key="1">
    <citation type="submission" date="2018-11" db="EMBL/GenBank/DDBJ databases">
        <title>Flavobacterium sp. nov., YIM 102600 draft genome.</title>
        <authorList>
            <person name="Li G."/>
            <person name="Jiang Y."/>
        </authorList>
    </citation>
    <scope>NUCLEOTIDE SEQUENCE [LARGE SCALE GENOMIC DNA]</scope>
    <source>
        <strain evidence="3 4">YIM 102600</strain>
    </source>
</reference>
<dbReference type="OrthoDB" id="9973957at2"/>
<dbReference type="Proteomes" id="UP000271937">
    <property type="component" value="Unassembled WGS sequence"/>
</dbReference>
<comment type="caution">
    <text evidence="3">The sequence shown here is derived from an EMBL/GenBank/DDBJ whole genome shotgun (WGS) entry which is preliminary data.</text>
</comment>
<gene>
    <name evidence="3" type="ORF">EG849_03400</name>
</gene>
<protein>
    <submittedName>
        <fullName evidence="3">Uncharacterized protein</fullName>
    </submittedName>
</protein>
<dbReference type="RefSeq" id="WP_125011683.1">
    <property type="nucleotide sequence ID" value="NZ_RQVR01000003.1"/>
</dbReference>
<feature type="region of interest" description="Disordered" evidence="1">
    <location>
        <begin position="21"/>
        <end position="105"/>
    </location>
</feature>
<name>A0A3P3WG41_9FLAO</name>
<evidence type="ECO:0000256" key="2">
    <source>
        <dbReference type="SAM" id="SignalP"/>
    </source>
</evidence>
<feature type="chain" id="PRO_5018255313" evidence="2">
    <location>
        <begin position="20"/>
        <end position="105"/>
    </location>
</feature>
<evidence type="ECO:0000313" key="3">
    <source>
        <dbReference type="EMBL" id="RRJ93367.1"/>
    </source>
</evidence>
<keyword evidence="2" id="KW-0732">Signal</keyword>
<feature type="signal peptide" evidence="2">
    <location>
        <begin position="1"/>
        <end position="19"/>
    </location>
</feature>
<proteinExistence type="predicted"/>
<feature type="compositionally biased region" description="Basic and acidic residues" evidence="1">
    <location>
        <begin position="64"/>
        <end position="74"/>
    </location>
</feature>